<reference evidence="1 2" key="1">
    <citation type="submission" date="2018-08" db="EMBL/GenBank/DDBJ databases">
        <title>Genomic Encyclopedia of Type Strains, Phase III (KMG-III): the genomes of soil and plant-associated and newly described type strains.</title>
        <authorList>
            <person name="Whitman W."/>
        </authorList>
    </citation>
    <scope>NUCLEOTIDE SEQUENCE [LARGE SCALE GENOMIC DNA]</scope>
    <source>
        <strain evidence="1 2">325-5</strain>
    </source>
</reference>
<dbReference type="Proteomes" id="UP000256429">
    <property type="component" value="Unassembled WGS sequence"/>
</dbReference>
<evidence type="ECO:0000313" key="2">
    <source>
        <dbReference type="Proteomes" id="UP000256429"/>
    </source>
</evidence>
<name>A0A3D9RWG8_9FLAO</name>
<dbReference type="RefSeq" id="WP_115879640.1">
    <property type="nucleotide sequence ID" value="NZ_QTTQ01000010.1"/>
</dbReference>
<organism evidence="1 2">
    <name type="scientific">Lutibacter oceani</name>
    <dbReference type="NCBI Taxonomy" id="1853311"/>
    <lineage>
        <taxon>Bacteria</taxon>
        <taxon>Pseudomonadati</taxon>
        <taxon>Bacteroidota</taxon>
        <taxon>Flavobacteriia</taxon>
        <taxon>Flavobacteriales</taxon>
        <taxon>Flavobacteriaceae</taxon>
        <taxon>Lutibacter</taxon>
    </lineage>
</organism>
<dbReference type="PROSITE" id="PS51257">
    <property type="entry name" value="PROKAR_LIPOPROTEIN"/>
    <property type="match status" value="1"/>
</dbReference>
<keyword evidence="2" id="KW-1185">Reference proteome</keyword>
<gene>
    <name evidence="1" type="ORF">BX611_1466</name>
</gene>
<sequence>MILKLKNTTIIAFIIISISACNTGPKVIEASNEAIGSEKSSGIFSDENKIEPSTTGTSTFNGDLHTVKVNEILETSKYLYMNVTENDEQFWIATRLMDVAIGETYYYKGGLLKTNYESKDFNRVFEKIYLISGSLVAANHSSTKKTTSNSNQLLTKQETTKATPAPIKTTVNKIEVEGSMKISELVKNAKNLEGKTVQISGVCVKSNANIMNRNWIHLKDGSKDDFDLVITSDTFIPEDAIITLKATVSLNKDFGAGYKYDLILENGIILP</sequence>
<dbReference type="OrthoDB" id="1118190at2"/>
<evidence type="ECO:0000313" key="1">
    <source>
        <dbReference type="EMBL" id="REE81924.1"/>
    </source>
</evidence>
<protein>
    <submittedName>
        <fullName evidence="1">SH3 domain-containing protein</fullName>
    </submittedName>
</protein>
<proteinExistence type="predicted"/>
<dbReference type="EMBL" id="QTTQ01000010">
    <property type="protein sequence ID" value="REE81924.1"/>
    <property type="molecule type" value="Genomic_DNA"/>
</dbReference>
<accession>A0A3D9RWG8</accession>
<comment type="caution">
    <text evidence="1">The sequence shown here is derived from an EMBL/GenBank/DDBJ whole genome shotgun (WGS) entry which is preliminary data.</text>
</comment>
<dbReference type="AlphaFoldDB" id="A0A3D9RWG8"/>